<keyword evidence="12" id="KW-0697">Rotamase</keyword>
<dbReference type="RefSeq" id="WP_114401957.1">
    <property type="nucleotide sequence ID" value="NZ_QPGB01000001.1"/>
</dbReference>
<dbReference type="PROSITE" id="PS01096">
    <property type="entry name" value="PPIC_PPIASE_1"/>
    <property type="match status" value="1"/>
</dbReference>
<evidence type="ECO:0000313" key="15">
    <source>
        <dbReference type="EMBL" id="RCS59810.1"/>
    </source>
</evidence>
<dbReference type="OrthoDB" id="9812372at2"/>
<dbReference type="InterPro" id="IPR046357">
    <property type="entry name" value="PPIase_dom_sf"/>
</dbReference>
<keyword evidence="6 13" id="KW-0472">Membrane</keyword>
<dbReference type="Pfam" id="PF13624">
    <property type="entry name" value="SurA_N_3"/>
    <property type="match status" value="1"/>
</dbReference>
<dbReference type="SUPFAM" id="SSF54534">
    <property type="entry name" value="FKBP-like"/>
    <property type="match status" value="1"/>
</dbReference>
<evidence type="ECO:0000256" key="8">
    <source>
        <dbReference type="ARBA" id="ARBA00023235"/>
    </source>
</evidence>
<dbReference type="Pfam" id="PF13616">
    <property type="entry name" value="Rotamase_3"/>
    <property type="match status" value="1"/>
</dbReference>
<evidence type="ECO:0000256" key="10">
    <source>
        <dbReference type="ARBA" id="ARBA00040743"/>
    </source>
</evidence>
<evidence type="ECO:0000256" key="6">
    <source>
        <dbReference type="ARBA" id="ARBA00023136"/>
    </source>
</evidence>
<dbReference type="GO" id="GO:0003755">
    <property type="term" value="F:peptidyl-prolyl cis-trans isomerase activity"/>
    <property type="evidence" value="ECO:0007669"/>
    <property type="project" value="UniProtKB-KW"/>
</dbReference>
<keyword evidence="3" id="KW-0997">Cell inner membrane</keyword>
<dbReference type="InterPro" id="IPR027304">
    <property type="entry name" value="Trigger_fact/SurA_dom_sf"/>
</dbReference>
<dbReference type="Proteomes" id="UP000252357">
    <property type="component" value="Unassembled WGS sequence"/>
</dbReference>
<evidence type="ECO:0000256" key="1">
    <source>
        <dbReference type="ARBA" id="ARBA00004382"/>
    </source>
</evidence>
<evidence type="ECO:0000256" key="9">
    <source>
        <dbReference type="ARBA" id="ARBA00038408"/>
    </source>
</evidence>
<keyword evidence="8 12" id="KW-0413">Isomerase</keyword>
<dbReference type="PROSITE" id="PS50198">
    <property type="entry name" value="PPIC_PPIASE_2"/>
    <property type="match status" value="1"/>
</dbReference>
<dbReference type="SUPFAM" id="SSF109998">
    <property type="entry name" value="Triger factor/SurA peptide-binding domain-like"/>
    <property type="match status" value="1"/>
</dbReference>
<name>A0A368L809_9BURK</name>
<dbReference type="InterPro" id="IPR000297">
    <property type="entry name" value="PPIase_PpiC"/>
</dbReference>
<evidence type="ECO:0000256" key="3">
    <source>
        <dbReference type="ARBA" id="ARBA00022519"/>
    </source>
</evidence>
<evidence type="ECO:0000256" key="11">
    <source>
        <dbReference type="ARBA" id="ARBA00042775"/>
    </source>
</evidence>
<gene>
    <name evidence="15" type="ORF">DU000_03660</name>
</gene>
<sequence>MLEAIRKRPRLMYLILLVLIFPPFVMFGLEGFARMNEGAQNLATIDGKSITKAEFDEALRNRLDELRNRFGGNMDVSLFNTPALRKAMADQMVREQLQLNYQNKALLAASDQQVYDWLAAQPQFRGADGKFDAKRYKELLAARGMSEPMFEARLRASLGAQLLPIAITSTDFVPTAVANHLYDTLSQQRSVREWVLPASSFLSKVTIDEPKIKAYYDANVAQFKVEEQADIEYLVLDEAAVANLITVSDADVAAFYEQNKRQYATPEQRRASHILIQAEKSASATQKAEAKTKALSVLAEVRRQPARFADLAKQYSDDPGSKTQGGDLSFFGRGAMVPAFDQAVFAMKEGQISDLIETEYGFHIIQLTAIKPGQSKPLAEVKDALVAELRKQQAVKKFAEFVDQLNELVFKHPENFALIAQQMKLPVQKLQGLTRQTTGEAKLAVYQPKFLQAIFSEESIKSKKIIEPVEVGAGAMITGRVLQHRAATTRPLVEVASSIRTKLTQDGAQQEAEAAGAKALKSLQETGAVAGVNFSTPKTVSREQPAGYDAASLKAIFQADQKQLPAYKGIALPGQGYRILRIESVVTPTEQAQKERPQKQQQLTMQLAQVGGESAMQSLFNQWRSKAKVKLNEALLDEVKE</sequence>
<evidence type="ECO:0000259" key="14">
    <source>
        <dbReference type="PROSITE" id="PS50198"/>
    </source>
</evidence>
<keyword evidence="5 13" id="KW-1133">Transmembrane helix</keyword>
<comment type="similarity">
    <text evidence="9">Belongs to the PpiD chaperone family.</text>
</comment>
<evidence type="ECO:0000256" key="12">
    <source>
        <dbReference type="PROSITE-ProRule" id="PRU00278"/>
    </source>
</evidence>
<keyword evidence="2" id="KW-1003">Cell membrane</keyword>
<accession>A0A368L809</accession>
<feature type="domain" description="PpiC" evidence="14">
    <location>
        <begin position="266"/>
        <end position="369"/>
    </location>
</feature>
<evidence type="ECO:0000256" key="5">
    <source>
        <dbReference type="ARBA" id="ARBA00022989"/>
    </source>
</evidence>
<dbReference type="Gene3D" id="1.10.4030.10">
    <property type="entry name" value="Porin chaperone SurA, peptide-binding domain"/>
    <property type="match status" value="1"/>
</dbReference>
<feature type="transmembrane region" description="Helical" evidence="13">
    <location>
        <begin position="12"/>
        <end position="33"/>
    </location>
</feature>
<protein>
    <recommendedName>
        <fullName evidence="10">Periplasmic chaperone PpiD</fullName>
    </recommendedName>
    <alternativeName>
        <fullName evidence="11">Periplasmic folding chaperone</fullName>
    </alternativeName>
</protein>
<evidence type="ECO:0000256" key="13">
    <source>
        <dbReference type="SAM" id="Phobius"/>
    </source>
</evidence>
<dbReference type="PANTHER" id="PTHR47529:SF1">
    <property type="entry name" value="PERIPLASMIC CHAPERONE PPID"/>
    <property type="match status" value="1"/>
</dbReference>
<dbReference type="InterPro" id="IPR052029">
    <property type="entry name" value="PpiD_chaperone"/>
</dbReference>
<organism evidence="15 16">
    <name type="scientific">Parvibium lacunae</name>
    <dbReference type="NCBI Taxonomy" id="1888893"/>
    <lineage>
        <taxon>Bacteria</taxon>
        <taxon>Pseudomonadati</taxon>
        <taxon>Pseudomonadota</taxon>
        <taxon>Betaproteobacteria</taxon>
        <taxon>Burkholderiales</taxon>
        <taxon>Alcaligenaceae</taxon>
        <taxon>Parvibium</taxon>
    </lineage>
</organism>
<dbReference type="InterPro" id="IPR023058">
    <property type="entry name" value="PPIase_PpiC_CS"/>
</dbReference>
<keyword evidence="7" id="KW-0143">Chaperone</keyword>
<keyword evidence="16" id="KW-1185">Reference proteome</keyword>
<keyword evidence="4 13" id="KW-0812">Transmembrane</keyword>
<dbReference type="GO" id="GO:0005886">
    <property type="term" value="C:plasma membrane"/>
    <property type="evidence" value="ECO:0007669"/>
    <property type="project" value="UniProtKB-SubCell"/>
</dbReference>
<evidence type="ECO:0000256" key="2">
    <source>
        <dbReference type="ARBA" id="ARBA00022475"/>
    </source>
</evidence>
<evidence type="ECO:0000256" key="7">
    <source>
        <dbReference type="ARBA" id="ARBA00023186"/>
    </source>
</evidence>
<evidence type="ECO:0000313" key="16">
    <source>
        <dbReference type="Proteomes" id="UP000252357"/>
    </source>
</evidence>
<comment type="caution">
    <text evidence="15">The sequence shown here is derived from an EMBL/GenBank/DDBJ whole genome shotgun (WGS) entry which is preliminary data.</text>
</comment>
<proteinExistence type="inferred from homology"/>
<dbReference type="PANTHER" id="PTHR47529">
    <property type="entry name" value="PEPTIDYL-PROLYL CIS-TRANS ISOMERASE D"/>
    <property type="match status" value="1"/>
</dbReference>
<reference evidence="15 16" key="1">
    <citation type="journal article" date="2018" name="Int. J. Syst. Evol. Microbiol.">
        <title>Parvibium lacunae gen. nov., sp. nov., a new member of the family Alcaligenaceae isolated from a freshwater pond.</title>
        <authorList>
            <person name="Chen W.M."/>
            <person name="Xie P.B."/>
            <person name="Hsu M.Y."/>
            <person name="Sheu S.Y."/>
        </authorList>
    </citation>
    <scope>NUCLEOTIDE SEQUENCE [LARGE SCALE GENOMIC DNA]</scope>
    <source>
        <strain evidence="15 16">KMB9</strain>
    </source>
</reference>
<dbReference type="AlphaFoldDB" id="A0A368L809"/>
<dbReference type="Gene3D" id="3.10.50.40">
    <property type="match status" value="1"/>
</dbReference>
<dbReference type="EMBL" id="QPGB01000001">
    <property type="protein sequence ID" value="RCS59810.1"/>
    <property type="molecule type" value="Genomic_DNA"/>
</dbReference>
<evidence type="ECO:0000256" key="4">
    <source>
        <dbReference type="ARBA" id="ARBA00022692"/>
    </source>
</evidence>
<comment type="subcellular location">
    <subcellularLocation>
        <location evidence="1">Cell inner membrane</location>
        <topology evidence="1">Single-pass type II membrane protein</topology>
        <orientation evidence="1">Periplasmic side</orientation>
    </subcellularLocation>
</comment>